<proteinExistence type="predicted"/>
<evidence type="ECO:0000313" key="1">
    <source>
        <dbReference type="EMBL" id="KMQ92343.1"/>
    </source>
</evidence>
<gene>
    <name evidence="1" type="ORF">RF55_7686</name>
</gene>
<reference evidence="1 2" key="1">
    <citation type="submission" date="2015-04" db="EMBL/GenBank/DDBJ databases">
        <title>Lasius niger genome sequencing.</title>
        <authorList>
            <person name="Konorov E.A."/>
            <person name="Nikitin M.A."/>
            <person name="Kirill M.V."/>
            <person name="Chang P."/>
        </authorList>
    </citation>
    <scope>NUCLEOTIDE SEQUENCE [LARGE SCALE GENOMIC DNA]</scope>
    <source>
        <tissue evidence="1">Whole</tissue>
    </source>
</reference>
<protein>
    <submittedName>
        <fullName evidence="1">Uncharacterized protein</fullName>
    </submittedName>
</protein>
<dbReference type="AlphaFoldDB" id="A0A0J7KPR1"/>
<name>A0A0J7KPR1_LASNI</name>
<keyword evidence="2" id="KW-1185">Reference proteome</keyword>
<comment type="caution">
    <text evidence="1">The sequence shown here is derived from an EMBL/GenBank/DDBJ whole genome shotgun (WGS) entry which is preliminary data.</text>
</comment>
<sequence length="129" mass="14700">MVNRISHFIGKQQQEALDNVIQRNPGQHGTVQQRRKVMMEVQHPGHRPERYVMQDPSEEEPLAGVRYLAALLEDDGVFDAAPLLAHGRVNVKNHEYREEDYVSPPNDGIAEQVYPLIVPGEELPLQIKD</sequence>
<accession>A0A0J7KPR1</accession>
<dbReference type="EMBL" id="LBMM01004509">
    <property type="protein sequence ID" value="KMQ92343.1"/>
    <property type="molecule type" value="Genomic_DNA"/>
</dbReference>
<evidence type="ECO:0000313" key="2">
    <source>
        <dbReference type="Proteomes" id="UP000036403"/>
    </source>
</evidence>
<organism evidence="1 2">
    <name type="scientific">Lasius niger</name>
    <name type="common">Black garden ant</name>
    <dbReference type="NCBI Taxonomy" id="67767"/>
    <lineage>
        <taxon>Eukaryota</taxon>
        <taxon>Metazoa</taxon>
        <taxon>Ecdysozoa</taxon>
        <taxon>Arthropoda</taxon>
        <taxon>Hexapoda</taxon>
        <taxon>Insecta</taxon>
        <taxon>Pterygota</taxon>
        <taxon>Neoptera</taxon>
        <taxon>Endopterygota</taxon>
        <taxon>Hymenoptera</taxon>
        <taxon>Apocrita</taxon>
        <taxon>Aculeata</taxon>
        <taxon>Formicoidea</taxon>
        <taxon>Formicidae</taxon>
        <taxon>Formicinae</taxon>
        <taxon>Lasius</taxon>
        <taxon>Lasius</taxon>
    </lineage>
</organism>
<dbReference type="PaxDb" id="67767-A0A0J7KPR1"/>
<dbReference type="Proteomes" id="UP000036403">
    <property type="component" value="Unassembled WGS sequence"/>
</dbReference>